<accession>A0ABX5VPX3</accession>
<evidence type="ECO:0000256" key="1">
    <source>
        <dbReference type="SAM" id="Phobius"/>
    </source>
</evidence>
<dbReference type="EMBL" id="CP040899">
    <property type="protein sequence ID" value="QDB80512.1"/>
    <property type="molecule type" value="Genomic_DNA"/>
</dbReference>
<dbReference type="Proteomes" id="UP000313948">
    <property type="component" value="Chromosome"/>
</dbReference>
<dbReference type="RefSeq" id="WP_139072331.1">
    <property type="nucleotide sequence ID" value="NZ_CP040899.1"/>
</dbReference>
<gene>
    <name evidence="2" type="ORF">FE251_14890</name>
</gene>
<evidence type="ECO:0008006" key="4">
    <source>
        <dbReference type="Google" id="ProtNLM"/>
    </source>
</evidence>
<feature type="transmembrane region" description="Helical" evidence="1">
    <location>
        <begin position="15"/>
        <end position="37"/>
    </location>
</feature>
<evidence type="ECO:0000313" key="2">
    <source>
        <dbReference type="EMBL" id="QDB80512.1"/>
    </source>
</evidence>
<keyword evidence="3" id="KW-1185">Reference proteome</keyword>
<sequence length="150" mass="16657">MSGLEDLLPPEAYSAWVPVLGGVLLLAVAGWYAFVLLSTRRARPTEAGSVSPDGRARFAADVDAALESYRRGEEDLRGLHLELARIMREFASERIGRDVRSWTAGDIAGYDPTARLGDLLRLWEEPSFARRSDAEAVTAAERAREVIRQW</sequence>
<reference evidence="2 3" key="1">
    <citation type="submission" date="2019-05" db="EMBL/GenBank/DDBJ databases">
        <title>Georgenia *** sp. nov., and Georgenia *** sp. nov., isolated from the intestinal contents of plateau pika (Ochotona curzoniae) in the Qinghai-Tibet plateau of China.</title>
        <authorList>
            <person name="Tian Z."/>
        </authorList>
    </citation>
    <scope>NUCLEOTIDE SEQUENCE [LARGE SCALE GENOMIC DNA]</scope>
    <source>
        <strain evidence="2 3">Z294</strain>
    </source>
</reference>
<evidence type="ECO:0000313" key="3">
    <source>
        <dbReference type="Proteomes" id="UP000313948"/>
    </source>
</evidence>
<keyword evidence="1" id="KW-0812">Transmembrane</keyword>
<name>A0ABX5VPX3_9MICO</name>
<keyword evidence="1" id="KW-1133">Transmembrane helix</keyword>
<proteinExistence type="predicted"/>
<organism evidence="2 3">
    <name type="scientific">Georgenia wutianyii</name>
    <dbReference type="NCBI Taxonomy" id="2585135"/>
    <lineage>
        <taxon>Bacteria</taxon>
        <taxon>Bacillati</taxon>
        <taxon>Actinomycetota</taxon>
        <taxon>Actinomycetes</taxon>
        <taxon>Micrococcales</taxon>
        <taxon>Bogoriellaceae</taxon>
        <taxon>Georgenia</taxon>
    </lineage>
</organism>
<keyword evidence="1" id="KW-0472">Membrane</keyword>
<protein>
    <recommendedName>
        <fullName evidence="4">DUF4129 domain-containing protein</fullName>
    </recommendedName>
</protein>